<keyword evidence="2" id="KW-1185">Reference proteome</keyword>
<gene>
    <name evidence="1" type="ORF">ABS311_17445</name>
</gene>
<dbReference type="Proteomes" id="UP001467690">
    <property type="component" value="Unassembled WGS sequence"/>
</dbReference>
<dbReference type="EMBL" id="JBELOE010000265">
    <property type="protein sequence ID" value="MER2493667.1"/>
    <property type="molecule type" value="Genomic_DNA"/>
</dbReference>
<proteinExistence type="predicted"/>
<organism evidence="1 2">
    <name type="scientific">Catenovulum sediminis</name>
    <dbReference type="NCBI Taxonomy" id="1740262"/>
    <lineage>
        <taxon>Bacteria</taxon>
        <taxon>Pseudomonadati</taxon>
        <taxon>Pseudomonadota</taxon>
        <taxon>Gammaproteobacteria</taxon>
        <taxon>Alteromonadales</taxon>
        <taxon>Alteromonadaceae</taxon>
        <taxon>Catenovulum</taxon>
    </lineage>
</organism>
<sequence length="198" mass="22674">MALWARINALCEETIVLVKSEFFVSPQILMRSTLESFVDLRCLISDEKYVKNIMAAEADSMYKNLNKYSESNPYYKGTIEATPKHIENLKEEKSNSINIFERFRKAGCEDLYSTVYNNLCRYTHGNISALASKNFENNRVVMTTKISETDLLFILSSTINVAISSTHDVLSFYNASESELKKCMVSHDKVNQLCKKFV</sequence>
<reference evidence="1 2" key="1">
    <citation type="submission" date="2024-06" db="EMBL/GenBank/DDBJ databases">
        <authorList>
            <person name="Chen R.Y."/>
        </authorList>
    </citation>
    <scope>NUCLEOTIDE SEQUENCE [LARGE SCALE GENOMIC DNA]</scope>
    <source>
        <strain evidence="1 2">D2</strain>
    </source>
</reference>
<dbReference type="InterPro" id="IPR043733">
    <property type="entry name" value="DUF5677"/>
</dbReference>
<name>A0ABV1RL43_9ALTE</name>
<comment type="caution">
    <text evidence="1">The sequence shown here is derived from an EMBL/GenBank/DDBJ whole genome shotgun (WGS) entry which is preliminary data.</text>
</comment>
<protein>
    <submittedName>
        <fullName evidence="1">DUF5677 domain-containing protein</fullName>
    </submittedName>
</protein>
<dbReference type="RefSeq" id="WP_350402737.1">
    <property type="nucleotide sequence ID" value="NZ_JBELOE010000265.1"/>
</dbReference>
<dbReference type="Pfam" id="PF18928">
    <property type="entry name" value="DUF5677"/>
    <property type="match status" value="1"/>
</dbReference>
<accession>A0ABV1RL43</accession>
<evidence type="ECO:0000313" key="2">
    <source>
        <dbReference type="Proteomes" id="UP001467690"/>
    </source>
</evidence>
<evidence type="ECO:0000313" key="1">
    <source>
        <dbReference type="EMBL" id="MER2493667.1"/>
    </source>
</evidence>